<feature type="transmembrane region" description="Helical" evidence="7">
    <location>
        <begin position="60"/>
        <end position="83"/>
    </location>
</feature>
<dbReference type="InterPro" id="IPR013833">
    <property type="entry name" value="Cyt_c_oxidase_su3_a-hlx"/>
</dbReference>
<feature type="transmembrane region" description="Helical" evidence="7">
    <location>
        <begin position="178"/>
        <end position="195"/>
    </location>
</feature>
<feature type="transmembrane region" description="Helical" evidence="7">
    <location>
        <begin position="95"/>
        <end position="113"/>
    </location>
</feature>
<dbReference type="EMBL" id="JAEQBW010000001">
    <property type="protein sequence ID" value="MBK6263720.1"/>
    <property type="molecule type" value="Genomic_DNA"/>
</dbReference>
<gene>
    <name evidence="9" type="ORF">JKA74_01630</name>
</gene>
<protein>
    <submittedName>
        <fullName evidence="9">Cytochrome c oxidase subunit 3</fullName>
    </submittedName>
</protein>
<dbReference type="GO" id="GO:0019646">
    <property type="term" value="P:aerobic electron transport chain"/>
    <property type="evidence" value="ECO:0007669"/>
    <property type="project" value="InterPro"/>
</dbReference>
<feature type="domain" description="Heme-copper oxidase subunit III family profile" evidence="8">
    <location>
        <begin position="1"/>
        <end position="197"/>
    </location>
</feature>
<dbReference type="Pfam" id="PF00510">
    <property type="entry name" value="COX3"/>
    <property type="match status" value="1"/>
</dbReference>
<dbReference type="RefSeq" id="WP_201429407.1">
    <property type="nucleotide sequence ID" value="NZ_JAEQBW010000001.1"/>
</dbReference>
<dbReference type="InterPro" id="IPR000298">
    <property type="entry name" value="Cyt_c_oxidase-like_su3"/>
</dbReference>
<keyword evidence="5 7" id="KW-0472">Membrane</keyword>
<dbReference type="Proteomes" id="UP000611723">
    <property type="component" value="Unassembled WGS sequence"/>
</dbReference>
<keyword evidence="3 6" id="KW-0812">Transmembrane</keyword>
<dbReference type="PANTHER" id="PTHR11403:SF10">
    <property type="entry name" value="CYTOCHROME C OXIDASE"/>
    <property type="match status" value="1"/>
</dbReference>
<feature type="transmembrane region" description="Helical" evidence="7">
    <location>
        <begin position="133"/>
        <end position="157"/>
    </location>
</feature>
<evidence type="ECO:0000256" key="7">
    <source>
        <dbReference type="SAM" id="Phobius"/>
    </source>
</evidence>
<evidence type="ECO:0000313" key="10">
    <source>
        <dbReference type="Proteomes" id="UP000611723"/>
    </source>
</evidence>
<comment type="subcellular location">
    <subcellularLocation>
        <location evidence="6">Cell membrane</location>
        <topology evidence="6">Multi-pass membrane protein</topology>
    </subcellularLocation>
    <subcellularLocation>
        <location evidence="1">Membrane</location>
        <topology evidence="1">Multi-pass membrane protein</topology>
    </subcellularLocation>
</comment>
<comment type="caution">
    <text evidence="9">The sequence shown here is derived from an EMBL/GenBank/DDBJ whole genome shotgun (WGS) entry which is preliminary data.</text>
</comment>
<evidence type="ECO:0000256" key="4">
    <source>
        <dbReference type="ARBA" id="ARBA00022989"/>
    </source>
</evidence>
<evidence type="ECO:0000313" key="9">
    <source>
        <dbReference type="EMBL" id="MBK6263720.1"/>
    </source>
</evidence>
<dbReference type="Gene3D" id="1.20.120.80">
    <property type="entry name" value="Cytochrome c oxidase, subunit III, four-helix bundle"/>
    <property type="match status" value="1"/>
</dbReference>
<evidence type="ECO:0000256" key="5">
    <source>
        <dbReference type="ARBA" id="ARBA00023136"/>
    </source>
</evidence>
<proteinExistence type="inferred from homology"/>
<accession>A0A934WVP7</accession>
<feature type="transmembrane region" description="Helical" evidence="7">
    <location>
        <begin position="26"/>
        <end position="48"/>
    </location>
</feature>
<dbReference type="InterPro" id="IPR024791">
    <property type="entry name" value="Cyt_c/ubiquinol_Oxase_su3"/>
</dbReference>
<evidence type="ECO:0000256" key="6">
    <source>
        <dbReference type="RuleBase" id="RU003376"/>
    </source>
</evidence>
<evidence type="ECO:0000259" key="8">
    <source>
        <dbReference type="PROSITE" id="PS50253"/>
    </source>
</evidence>
<dbReference type="InterPro" id="IPR035973">
    <property type="entry name" value="Cyt_c_oxidase_su3-like_sf"/>
</dbReference>
<comment type="similarity">
    <text evidence="2 6">Belongs to the cytochrome c oxidase subunit 3 family.</text>
</comment>
<dbReference type="GO" id="GO:0005886">
    <property type="term" value="C:plasma membrane"/>
    <property type="evidence" value="ECO:0007669"/>
    <property type="project" value="UniProtKB-SubCell"/>
</dbReference>
<reference evidence="9" key="1">
    <citation type="submission" date="2021-01" db="EMBL/GenBank/DDBJ databases">
        <title>Marivirga aurantiaca sp. nov., isolated from intertidal surface sediments.</title>
        <authorList>
            <person name="Zhang M."/>
        </authorList>
    </citation>
    <scope>NUCLEOTIDE SEQUENCE</scope>
    <source>
        <strain evidence="9">S37H4</strain>
    </source>
</reference>
<evidence type="ECO:0000256" key="3">
    <source>
        <dbReference type="ARBA" id="ARBA00022692"/>
    </source>
</evidence>
<keyword evidence="4 7" id="KW-1133">Transmembrane helix</keyword>
<dbReference type="AlphaFoldDB" id="A0A934WVP7"/>
<keyword evidence="10" id="KW-1185">Reference proteome</keyword>
<evidence type="ECO:0000256" key="2">
    <source>
        <dbReference type="ARBA" id="ARBA00010581"/>
    </source>
</evidence>
<dbReference type="GO" id="GO:0004129">
    <property type="term" value="F:cytochrome-c oxidase activity"/>
    <property type="evidence" value="ECO:0007669"/>
    <property type="project" value="InterPro"/>
</dbReference>
<evidence type="ECO:0000256" key="1">
    <source>
        <dbReference type="ARBA" id="ARBA00004141"/>
    </source>
</evidence>
<name>A0A934WVP7_9BACT</name>
<organism evidence="9 10">
    <name type="scientific">Marivirga aurantiaca</name>
    <dbReference type="NCBI Taxonomy" id="2802615"/>
    <lineage>
        <taxon>Bacteria</taxon>
        <taxon>Pseudomonadati</taxon>
        <taxon>Bacteroidota</taxon>
        <taxon>Cytophagia</taxon>
        <taxon>Cytophagales</taxon>
        <taxon>Marivirgaceae</taxon>
        <taxon>Marivirga</taxon>
    </lineage>
</organism>
<dbReference type="PROSITE" id="PS50253">
    <property type="entry name" value="COX3"/>
    <property type="match status" value="1"/>
</dbReference>
<dbReference type="SUPFAM" id="SSF81452">
    <property type="entry name" value="Cytochrome c oxidase subunit III-like"/>
    <property type="match status" value="1"/>
</dbReference>
<dbReference type="PANTHER" id="PTHR11403">
    <property type="entry name" value="CYTOCHROME C OXIDASE SUBUNIT III"/>
    <property type="match status" value="1"/>
</dbReference>
<sequence length="197" mass="22593">MDKSIEIDQKDIKPSLKILSMHPLKFAMWLFIVSIVMMFAALTSAYIVRQAEGDWLIYELPTVFLINTFILLSSSVTMHIAYAAARKDNFKTLKVAMVLTSALAIAFLVGQYYAWGALVDIEVYFVGNPAGSFLYVISGLHAFHLITGVIFIFIMLFSAFKYKVHSKNMVKMEMCTTYWHFLDGLWVYLYIFLLLNH</sequence>